<organism evidence="12 13">
    <name type="scientific">Spartinivicinus marinus</name>
    <dbReference type="NCBI Taxonomy" id="2994442"/>
    <lineage>
        <taxon>Bacteria</taxon>
        <taxon>Pseudomonadati</taxon>
        <taxon>Pseudomonadota</taxon>
        <taxon>Gammaproteobacteria</taxon>
        <taxon>Oceanospirillales</taxon>
        <taxon>Zooshikellaceae</taxon>
        <taxon>Spartinivicinus</taxon>
    </lineage>
</organism>
<comment type="catalytic activity">
    <reaction evidence="1">
        <text>2 6,7-dimethyl-8-(1-D-ribityl)lumazine + H(+) = 5-amino-6-(D-ribitylamino)uracil + riboflavin</text>
        <dbReference type="Rhea" id="RHEA:20772"/>
        <dbReference type="ChEBI" id="CHEBI:15378"/>
        <dbReference type="ChEBI" id="CHEBI:15934"/>
        <dbReference type="ChEBI" id="CHEBI:57986"/>
        <dbReference type="ChEBI" id="CHEBI:58201"/>
        <dbReference type="EC" id="2.5.1.9"/>
    </reaction>
</comment>
<dbReference type="GO" id="GO:0009231">
    <property type="term" value="P:riboflavin biosynthetic process"/>
    <property type="evidence" value="ECO:0007669"/>
    <property type="project" value="UniProtKB-KW"/>
</dbReference>
<dbReference type="InterPro" id="IPR023366">
    <property type="entry name" value="ATP_synth_asu-like_sf"/>
</dbReference>
<feature type="domain" description="Lumazine-binding" evidence="11">
    <location>
        <begin position="98"/>
        <end position="194"/>
    </location>
</feature>
<evidence type="ECO:0000256" key="5">
    <source>
        <dbReference type="ARBA" id="ARBA00013950"/>
    </source>
</evidence>
<dbReference type="PANTHER" id="PTHR21098">
    <property type="entry name" value="RIBOFLAVIN SYNTHASE ALPHA CHAIN"/>
    <property type="match status" value="1"/>
</dbReference>
<feature type="repeat" description="Lumazine-binding" evidence="10">
    <location>
        <begin position="98"/>
        <end position="194"/>
    </location>
</feature>
<reference evidence="12 13" key="1">
    <citation type="submission" date="2020-07" db="EMBL/GenBank/DDBJ databases">
        <title>Endozoicomonas sp. nov., isolated from sediment.</title>
        <authorList>
            <person name="Gu T."/>
        </authorList>
    </citation>
    <scope>NUCLEOTIDE SEQUENCE [LARGE SCALE GENOMIC DNA]</scope>
    <source>
        <strain evidence="12 13">SM1973</strain>
    </source>
</reference>
<dbReference type="Gene3D" id="2.40.30.20">
    <property type="match status" value="2"/>
</dbReference>
<name>A0A853I7A2_9GAMM</name>
<evidence type="ECO:0000256" key="4">
    <source>
        <dbReference type="ARBA" id="ARBA00012827"/>
    </source>
</evidence>
<feature type="repeat" description="Lumazine-binding" evidence="10">
    <location>
        <begin position="1"/>
        <end position="97"/>
    </location>
</feature>
<dbReference type="PIRSF" id="PIRSF000498">
    <property type="entry name" value="Riboflavin_syn_A"/>
    <property type="match status" value="1"/>
</dbReference>
<evidence type="ECO:0000256" key="1">
    <source>
        <dbReference type="ARBA" id="ARBA00000968"/>
    </source>
</evidence>
<dbReference type="Proteomes" id="UP000569732">
    <property type="component" value="Unassembled WGS sequence"/>
</dbReference>
<dbReference type="NCBIfam" id="TIGR00187">
    <property type="entry name" value="ribE"/>
    <property type="match status" value="1"/>
</dbReference>
<evidence type="ECO:0000313" key="13">
    <source>
        <dbReference type="Proteomes" id="UP000569732"/>
    </source>
</evidence>
<evidence type="ECO:0000256" key="3">
    <source>
        <dbReference type="ARBA" id="ARBA00004887"/>
    </source>
</evidence>
<evidence type="ECO:0000256" key="9">
    <source>
        <dbReference type="NCBIfam" id="TIGR00187"/>
    </source>
</evidence>
<gene>
    <name evidence="12" type="ORF">H0A36_08105</name>
</gene>
<dbReference type="PANTHER" id="PTHR21098:SF0">
    <property type="entry name" value="RIBOFLAVIN SYNTHASE"/>
    <property type="match status" value="1"/>
</dbReference>
<dbReference type="NCBIfam" id="NF006767">
    <property type="entry name" value="PRK09289.1"/>
    <property type="match status" value="1"/>
</dbReference>
<keyword evidence="8" id="KW-0677">Repeat</keyword>
<dbReference type="InterPro" id="IPR026017">
    <property type="entry name" value="Lumazine-bd_dom"/>
</dbReference>
<dbReference type="AlphaFoldDB" id="A0A853I7A2"/>
<evidence type="ECO:0000313" key="12">
    <source>
        <dbReference type="EMBL" id="NYZ65974.1"/>
    </source>
</evidence>
<protein>
    <recommendedName>
        <fullName evidence="5 9">Riboflavin synthase</fullName>
        <ecNumber evidence="4 9">2.5.1.9</ecNumber>
    </recommendedName>
</protein>
<dbReference type="FunFam" id="2.40.30.20:FF:000003">
    <property type="entry name" value="Riboflavin synthase, alpha subunit"/>
    <property type="match status" value="1"/>
</dbReference>
<sequence length="206" mass="22526">MFTGIVACTLPVADIEKKQHLYRFSFHFPEALLTGLTLGASVAINGACLTVAVIEGDWVSFDAMMETLRITNLADLSVGDQVNIERAARFGDEIGGHLLSGHIHAMAEVIAIETPANNKKVTFKAPPEIQDYLFDKGYIALNGVSLTLSELKQDCFSVYFIPETLRVTTFGQVMVGEKINLEVDSQTQAVVDTVKRMSDKAAKQTQ</sequence>
<dbReference type="RefSeq" id="WP_180568003.1">
    <property type="nucleotide sequence ID" value="NZ_JACCKB010000009.1"/>
</dbReference>
<dbReference type="PROSITE" id="PS51177">
    <property type="entry name" value="LUMAZINE_BIND"/>
    <property type="match status" value="2"/>
</dbReference>
<dbReference type="SUPFAM" id="SSF63380">
    <property type="entry name" value="Riboflavin synthase domain-like"/>
    <property type="match status" value="2"/>
</dbReference>
<dbReference type="NCBIfam" id="NF009566">
    <property type="entry name" value="PRK13020.1"/>
    <property type="match status" value="1"/>
</dbReference>
<keyword evidence="6" id="KW-0686">Riboflavin biosynthesis</keyword>
<comment type="pathway">
    <text evidence="3">Cofactor biosynthesis; riboflavin biosynthesis; riboflavin from 2-hydroxy-3-oxobutyl phosphate and 5-amino-6-(D-ribitylamino)uracil: step 2/2.</text>
</comment>
<comment type="caution">
    <text evidence="12">The sequence shown here is derived from an EMBL/GenBank/DDBJ whole genome shotgun (WGS) entry which is preliminary data.</text>
</comment>
<dbReference type="Pfam" id="PF00677">
    <property type="entry name" value="Lum_binding"/>
    <property type="match status" value="2"/>
</dbReference>
<accession>A0A853I7A2</accession>
<dbReference type="InterPro" id="IPR017938">
    <property type="entry name" value="Riboflavin_synthase-like_b-brl"/>
</dbReference>
<feature type="domain" description="Lumazine-binding" evidence="11">
    <location>
        <begin position="1"/>
        <end position="97"/>
    </location>
</feature>
<comment type="function">
    <text evidence="2">Catalyzes the dismutation of two molecules of 6,7-dimethyl-8-ribityllumazine, resulting in the formation of riboflavin and 5-amino-6-(D-ribitylamino)uracil.</text>
</comment>
<dbReference type="GO" id="GO:0004746">
    <property type="term" value="F:riboflavin synthase activity"/>
    <property type="evidence" value="ECO:0007669"/>
    <property type="project" value="UniProtKB-UniRule"/>
</dbReference>
<evidence type="ECO:0000256" key="2">
    <source>
        <dbReference type="ARBA" id="ARBA00002803"/>
    </source>
</evidence>
<evidence type="ECO:0000256" key="6">
    <source>
        <dbReference type="ARBA" id="ARBA00022619"/>
    </source>
</evidence>
<evidence type="ECO:0000256" key="8">
    <source>
        <dbReference type="ARBA" id="ARBA00022737"/>
    </source>
</evidence>
<keyword evidence="13" id="KW-1185">Reference proteome</keyword>
<dbReference type="EC" id="2.5.1.9" evidence="4 9"/>
<evidence type="ECO:0000256" key="7">
    <source>
        <dbReference type="ARBA" id="ARBA00022679"/>
    </source>
</evidence>
<evidence type="ECO:0000259" key="11">
    <source>
        <dbReference type="PROSITE" id="PS51177"/>
    </source>
</evidence>
<keyword evidence="7" id="KW-0808">Transferase</keyword>
<proteinExistence type="predicted"/>
<dbReference type="EMBL" id="JACCKB010000009">
    <property type="protein sequence ID" value="NYZ65974.1"/>
    <property type="molecule type" value="Genomic_DNA"/>
</dbReference>
<dbReference type="CDD" id="cd00402">
    <property type="entry name" value="Riboflavin_synthase_like"/>
    <property type="match status" value="1"/>
</dbReference>
<evidence type="ECO:0000256" key="10">
    <source>
        <dbReference type="PROSITE-ProRule" id="PRU00524"/>
    </source>
</evidence>
<dbReference type="InterPro" id="IPR001783">
    <property type="entry name" value="Lumazine-bd"/>
</dbReference>